<keyword evidence="5 8" id="KW-0573">Peptidoglycan synthesis</keyword>
<protein>
    <recommendedName>
        <fullName evidence="8">Probable lipid II flippase MurJ</fullName>
    </recommendedName>
</protein>
<reference evidence="10 11" key="1">
    <citation type="submission" date="2010-08" db="EMBL/GenBank/DDBJ databases">
        <title>Complete sequence of Clostridium cellulovorans 743B.</title>
        <authorList>
            <consortium name="US DOE Joint Genome Institute"/>
            <person name="Lucas S."/>
            <person name="Copeland A."/>
            <person name="Lapidus A."/>
            <person name="Cheng J.-F."/>
            <person name="Bruce D."/>
            <person name="Goodwin L."/>
            <person name="Pitluck S."/>
            <person name="Chertkov O."/>
            <person name="Detter J.C."/>
            <person name="Han C."/>
            <person name="Tapia R."/>
            <person name="Land M."/>
            <person name="Hauser L."/>
            <person name="Chang Y.-J."/>
            <person name="Jeffries C."/>
            <person name="Kyrpides N."/>
            <person name="Ivanova N."/>
            <person name="Mikhailova N."/>
            <person name="Hemme C.L."/>
            <person name="Woyke T."/>
        </authorList>
    </citation>
    <scope>NUCLEOTIDE SEQUENCE [LARGE SCALE GENOMIC DNA]</scope>
    <source>
        <strain evidence="11">ATCC 35296 / DSM 3052 / OCM 3 / 743B</strain>
    </source>
</reference>
<evidence type="ECO:0000256" key="2">
    <source>
        <dbReference type="ARBA" id="ARBA00022475"/>
    </source>
</evidence>
<feature type="transmembrane region" description="Helical" evidence="8">
    <location>
        <begin position="7"/>
        <end position="26"/>
    </location>
</feature>
<evidence type="ECO:0000313" key="11">
    <source>
        <dbReference type="Proteomes" id="UP000002730"/>
    </source>
</evidence>
<keyword evidence="2 8" id="KW-1003">Cell membrane</keyword>
<keyword evidence="11" id="KW-1185">Reference proteome</keyword>
<dbReference type="InterPro" id="IPR051050">
    <property type="entry name" value="Lipid_II_flippase_MurJ/MviN"/>
</dbReference>
<dbReference type="PANTHER" id="PTHR47019:SF1">
    <property type="entry name" value="LIPID II FLIPPASE MURJ"/>
    <property type="match status" value="1"/>
</dbReference>
<feature type="transmembrane region" description="Helical" evidence="8">
    <location>
        <begin position="306"/>
        <end position="326"/>
    </location>
</feature>
<dbReference type="CDD" id="cd13123">
    <property type="entry name" value="MATE_MurJ_like"/>
    <property type="match status" value="1"/>
</dbReference>
<dbReference type="Pfam" id="PF03023">
    <property type="entry name" value="MurJ"/>
    <property type="match status" value="1"/>
</dbReference>
<dbReference type="UniPathway" id="UPA00219"/>
<dbReference type="OrthoDB" id="9804143at2"/>
<evidence type="ECO:0000256" key="7">
    <source>
        <dbReference type="ARBA" id="ARBA00023136"/>
    </source>
</evidence>
<dbReference type="AlphaFoldDB" id="D9SMZ1"/>
<feature type="transmembrane region" description="Helical" evidence="8">
    <location>
        <begin position="440"/>
        <end position="461"/>
    </location>
</feature>
<dbReference type="eggNOG" id="COG0728">
    <property type="taxonomic scope" value="Bacteria"/>
</dbReference>
<dbReference type="GO" id="GO:0005886">
    <property type="term" value="C:plasma membrane"/>
    <property type="evidence" value="ECO:0007669"/>
    <property type="project" value="UniProtKB-SubCell"/>
</dbReference>
<dbReference type="NCBIfam" id="TIGR01695">
    <property type="entry name" value="murJ_mviN"/>
    <property type="match status" value="1"/>
</dbReference>
<feature type="transmembrane region" description="Helical" evidence="8">
    <location>
        <begin position="386"/>
        <end position="404"/>
    </location>
</feature>
<feature type="transmembrane region" description="Helical" evidence="8">
    <location>
        <begin position="410"/>
        <end position="428"/>
    </location>
</feature>
<dbReference type="InterPro" id="IPR004268">
    <property type="entry name" value="MurJ"/>
</dbReference>
<feature type="transmembrane region" description="Helical" evidence="8">
    <location>
        <begin position="128"/>
        <end position="151"/>
    </location>
</feature>
<evidence type="ECO:0000256" key="9">
    <source>
        <dbReference type="PIRNR" id="PIRNR002869"/>
    </source>
</evidence>
<dbReference type="GO" id="GO:0071555">
    <property type="term" value="P:cell wall organization"/>
    <property type="evidence" value="ECO:0007669"/>
    <property type="project" value="UniProtKB-UniRule"/>
</dbReference>
<dbReference type="PIRSF" id="PIRSF002869">
    <property type="entry name" value="MviN"/>
    <property type="match status" value="1"/>
</dbReference>
<keyword evidence="8 9" id="KW-0813">Transport</keyword>
<evidence type="ECO:0000256" key="1">
    <source>
        <dbReference type="ARBA" id="ARBA00004651"/>
    </source>
</evidence>
<keyword evidence="7 8" id="KW-0472">Membrane</keyword>
<feature type="transmembrane region" description="Helical" evidence="8">
    <location>
        <begin position="186"/>
        <end position="207"/>
    </location>
</feature>
<keyword evidence="6 8" id="KW-1133">Transmembrane helix</keyword>
<name>D9SMZ1_CLOC7</name>
<evidence type="ECO:0000313" key="10">
    <source>
        <dbReference type="EMBL" id="ADL51857.1"/>
    </source>
</evidence>
<dbReference type="RefSeq" id="WP_010076924.1">
    <property type="nucleotide sequence ID" value="NC_014393.1"/>
</dbReference>
<gene>
    <name evidence="8" type="primary">murJ</name>
    <name evidence="10" type="ordered locus">Clocel_2114</name>
</gene>
<feature type="transmembrane region" description="Helical" evidence="8">
    <location>
        <begin position="273"/>
        <end position="294"/>
    </location>
</feature>
<keyword evidence="8 9" id="KW-0961">Cell wall biogenesis/degradation</keyword>
<proteinExistence type="inferred from homology"/>
<dbReference type="KEGG" id="ccb:Clocel_2114"/>
<accession>D9SMZ1</accession>
<dbReference type="EMBL" id="CP002160">
    <property type="protein sequence ID" value="ADL51857.1"/>
    <property type="molecule type" value="Genomic_DNA"/>
</dbReference>
<comment type="similarity">
    <text evidence="8 9">Belongs to the MurJ/MviN family.</text>
</comment>
<feature type="transmembrane region" description="Helical" evidence="8">
    <location>
        <begin position="158"/>
        <end position="180"/>
    </location>
</feature>
<evidence type="ECO:0000256" key="6">
    <source>
        <dbReference type="ARBA" id="ARBA00022989"/>
    </source>
</evidence>
<comment type="pathway">
    <text evidence="8">Cell wall biogenesis; peptidoglycan biosynthesis.</text>
</comment>
<dbReference type="GO" id="GO:0009252">
    <property type="term" value="P:peptidoglycan biosynthetic process"/>
    <property type="evidence" value="ECO:0007669"/>
    <property type="project" value="UniProtKB-UniRule"/>
</dbReference>
<keyword evidence="3 8" id="KW-0812">Transmembrane</keyword>
<evidence type="ECO:0000256" key="3">
    <source>
        <dbReference type="ARBA" id="ARBA00022692"/>
    </source>
</evidence>
<evidence type="ECO:0000256" key="8">
    <source>
        <dbReference type="HAMAP-Rule" id="MF_02078"/>
    </source>
</evidence>
<evidence type="ECO:0000256" key="4">
    <source>
        <dbReference type="ARBA" id="ARBA00022960"/>
    </source>
</evidence>
<feature type="transmembrane region" description="Helical" evidence="8">
    <location>
        <begin position="89"/>
        <end position="116"/>
    </location>
</feature>
<dbReference type="HOGENOM" id="CLU_006797_4_1_9"/>
<dbReference type="GO" id="GO:0034204">
    <property type="term" value="P:lipid translocation"/>
    <property type="evidence" value="ECO:0007669"/>
    <property type="project" value="TreeGrafter"/>
</dbReference>
<comment type="function">
    <text evidence="8 9">Involved in peptidoglycan biosynthesis. Transports lipid-linked peptidoglycan precursors from the inner to the outer leaflet of the cytoplasmic membrane.</text>
</comment>
<comment type="subcellular location">
    <subcellularLocation>
        <location evidence="1 8">Cell membrane</location>
        <topology evidence="1 8">Multi-pass membrane protein</topology>
    </subcellularLocation>
</comment>
<feature type="transmembrane region" description="Helical" evidence="8">
    <location>
        <begin position="228"/>
        <end position="253"/>
    </location>
</feature>
<organism evidence="10 11">
    <name type="scientific">Clostridium cellulovorans (strain ATCC 35296 / DSM 3052 / OCM 3 / 743B)</name>
    <dbReference type="NCBI Taxonomy" id="573061"/>
    <lineage>
        <taxon>Bacteria</taxon>
        <taxon>Bacillati</taxon>
        <taxon>Bacillota</taxon>
        <taxon>Clostridia</taxon>
        <taxon>Eubacteriales</taxon>
        <taxon>Clostridiaceae</taxon>
        <taxon>Clostridium</taxon>
    </lineage>
</organism>
<dbReference type="STRING" id="573061.Clocel_2114"/>
<feature type="transmembrane region" description="Helical" evidence="8">
    <location>
        <begin position="473"/>
        <end position="498"/>
    </location>
</feature>
<dbReference type="GO" id="GO:0008360">
    <property type="term" value="P:regulation of cell shape"/>
    <property type="evidence" value="ECO:0007669"/>
    <property type="project" value="UniProtKB-UniRule"/>
</dbReference>
<dbReference type="GO" id="GO:0015648">
    <property type="term" value="F:lipid-linked peptidoglycan transporter activity"/>
    <property type="evidence" value="ECO:0007669"/>
    <property type="project" value="UniProtKB-UniRule"/>
</dbReference>
<feature type="transmembrane region" description="Helical" evidence="8">
    <location>
        <begin position="46"/>
        <end position="68"/>
    </location>
</feature>
<dbReference type="Proteomes" id="UP000002730">
    <property type="component" value="Chromosome"/>
</dbReference>
<dbReference type="HAMAP" id="MF_02078">
    <property type="entry name" value="MurJ_MviN"/>
    <property type="match status" value="1"/>
</dbReference>
<evidence type="ECO:0000256" key="5">
    <source>
        <dbReference type="ARBA" id="ARBA00022984"/>
    </source>
</evidence>
<dbReference type="PANTHER" id="PTHR47019">
    <property type="entry name" value="LIPID II FLIPPASE MURJ"/>
    <property type="match status" value="1"/>
</dbReference>
<keyword evidence="4 8" id="KW-0133">Cell shape</keyword>
<feature type="transmembrane region" description="Helical" evidence="8">
    <location>
        <begin position="346"/>
        <end position="365"/>
    </location>
</feature>
<sequence>MKKSKLLNGSLAIMILITASKLLGLIRDSLIAKSFGLSYLNDIYSFSIGTTMLFISISYGITAALLPIHTNIKEAKDIKERNRFINNTINITLFFTLLVVLLGEIGAGAIVSIFASSFKADIEIYNQAILLVRIMFLSLLFVGAQSIITSVLQSHDEFIVPSSMPIFSNAIYIFYLVFFIDTFGLNGFGVATVLGFLSMLLVNIPTFKKLGYKYQLVFNFKDENIKRLGRSMIPIIICSSLVQINVFIVRGFAGSLEYGSISSLDYANKLNMLVYEIFAQAISMVIYPTLARHIARKNYIEFKSEIVRGVNLIFLLMIPGAIGLLVLREPLITLYLKRGSFGDMEVLMTSSALLFYIPTMVIYGMRDVLNRGFFSLNESKLPMYNAGLNILLNIVFCYFAIGNLGIRGLALANSLATFFATVILMLTLSRKTNGLDFRRLFISFIKITASSALMGLTVYILNNIIIKHFEHTISGSLISVIVSALIGASIYGLLLYILKEKEFLTYIKMIFNRGSKSIS</sequence>